<accession>A0AAJ8MH20</accession>
<evidence type="ECO:0000313" key="9">
    <source>
        <dbReference type="Proteomes" id="UP000078595"/>
    </source>
</evidence>
<evidence type="ECO:0000256" key="6">
    <source>
        <dbReference type="SAM" id="Phobius"/>
    </source>
</evidence>
<sequence>MSNKHDPEALAIEDEKHQLDVPIVVDAHTEEYQEYLNLCEDFRGEREQKLNRKIDWHILPPLMLIYMMTYVDRSNVGNARLFGAQKDLGMSGTDWNIGLSLLFVTFAVGAPFTAALGKKYTTRFKLPLLLAACGGTILAAGCSNNKAAWYAFRLILGFVESGVPSISAYVLSTWYSSNIFTTRYSWFYFGATISGAVSGLLAYGIAQLDYHWGYRGWRWIYVLEGFVSIILAILLCFVMPGTPEASHKWVTPEEQRFILLRGKYTYGTDKSGNSSEFKLKEYLSAWTSPHFLVPAFSMFSFAVGIFAFSFTLPTIIASMGFTAAAAQGLSAPPYVAATFAVWISGWASDRYKKRVLMVVVPAFVAVVGLAMMWFSVGKPKLVGLCYTGCMLAAMGFYPLSPTHTSILALNNAGQSKRSAAMGGLLVFTQVGGVLGSNIYLSSQAPYYPVGFGVSAGLIIFGNLIVMTGYWFYVGAVNKKRAAMTEEEIRARYTSDELEAMGDKSPLYIYSR</sequence>
<feature type="transmembrane region" description="Helical" evidence="6">
    <location>
        <begin position="186"/>
        <end position="206"/>
    </location>
</feature>
<feature type="transmembrane region" description="Helical" evidence="6">
    <location>
        <begin position="355"/>
        <end position="375"/>
    </location>
</feature>
<dbReference type="Proteomes" id="UP000078595">
    <property type="component" value="Chromosome 4"/>
</dbReference>
<feature type="transmembrane region" description="Helical" evidence="6">
    <location>
        <begin position="97"/>
        <end position="117"/>
    </location>
</feature>
<dbReference type="GeneID" id="28967805"/>
<feature type="transmembrane region" description="Helical" evidence="6">
    <location>
        <begin position="316"/>
        <end position="343"/>
    </location>
</feature>
<dbReference type="InterPro" id="IPR036259">
    <property type="entry name" value="MFS_trans_sf"/>
</dbReference>
<dbReference type="GO" id="GO:0016020">
    <property type="term" value="C:membrane"/>
    <property type="evidence" value="ECO:0007669"/>
    <property type="project" value="UniProtKB-SubCell"/>
</dbReference>
<dbReference type="PANTHER" id="PTHR43791">
    <property type="entry name" value="PERMEASE-RELATED"/>
    <property type="match status" value="1"/>
</dbReference>
<feature type="transmembrane region" description="Helical" evidence="6">
    <location>
        <begin position="147"/>
        <end position="174"/>
    </location>
</feature>
<keyword evidence="2" id="KW-0813">Transport</keyword>
<dbReference type="InterPro" id="IPR020846">
    <property type="entry name" value="MFS_dom"/>
</dbReference>
<dbReference type="KEGG" id="kdj:28967805"/>
<feature type="transmembrane region" description="Helical" evidence="6">
    <location>
        <begin position="419"/>
        <end position="440"/>
    </location>
</feature>
<dbReference type="RefSeq" id="XP_065824973.1">
    <property type="nucleotide sequence ID" value="XM_065968901.1"/>
</dbReference>
<keyword evidence="4 6" id="KW-1133">Transmembrane helix</keyword>
<organism evidence="8 9">
    <name type="scientific">Kwoniella dejecticola CBS 10117</name>
    <dbReference type="NCBI Taxonomy" id="1296121"/>
    <lineage>
        <taxon>Eukaryota</taxon>
        <taxon>Fungi</taxon>
        <taxon>Dikarya</taxon>
        <taxon>Basidiomycota</taxon>
        <taxon>Agaricomycotina</taxon>
        <taxon>Tremellomycetes</taxon>
        <taxon>Tremellales</taxon>
        <taxon>Cryptococcaceae</taxon>
        <taxon>Kwoniella</taxon>
    </lineage>
</organism>
<keyword evidence="5 6" id="KW-0472">Membrane</keyword>
<dbReference type="SUPFAM" id="SSF103473">
    <property type="entry name" value="MFS general substrate transporter"/>
    <property type="match status" value="1"/>
</dbReference>
<dbReference type="Pfam" id="PF07690">
    <property type="entry name" value="MFS_1"/>
    <property type="match status" value="1"/>
</dbReference>
<dbReference type="AlphaFoldDB" id="A0AAJ8MH20"/>
<feature type="transmembrane region" description="Helical" evidence="6">
    <location>
        <begin position="218"/>
        <end position="238"/>
    </location>
</feature>
<proteinExistence type="predicted"/>
<dbReference type="PANTHER" id="PTHR43791:SF54">
    <property type="entry name" value="MAJOR FACILITATOR SUPERFAMILY (MFS) PROFILE DOMAIN-CONTAINING PROTEIN-RELATED"/>
    <property type="match status" value="1"/>
</dbReference>
<reference evidence="8" key="2">
    <citation type="submission" date="2024-02" db="EMBL/GenBank/DDBJ databases">
        <title>Comparative genomics of Cryptococcus and Kwoniella reveals pathogenesis evolution and contrasting modes of karyotype evolution via chromosome fusion or intercentromeric recombination.</title>
        <authorList>
            <person name="Coelho M.A."/>
            <person name="David-Palma M."/>
            <person name="Shea T."/>
            <person name="Bowers K."/>
            <person name="McGinley-Smith S."/>
            <person name="Mohammad A.W."/>
            <person name="Gnirke A."/>
            <person name="Yurkov A.M."/>
            <person name="Nowrousian M."/>
            <person name="Sun S."/>
            <person name="Cuomo C.A."/>
            <person name="Heitman J."/>
        </authorList>
    </citation>
    <scope>NUCLEOTIDE SEQUENCE</scope>
    <source>
        <strain evidence="8">CBS 10117</strain>
    </source>
</reference>
<evidence type="ECO:0000313" key="8">
    <source>
        <dbReference type="EMBL" id="WWC61504.1"/>
    </source>
</evidence>
<name>A0AAJ8MH20_9TREE</name>
<reference evidence="8" key="1">
    <citation type="submission" date="2013-07" db="EMBL/GenBank/DDBJ databases">
        <authorList>
            <consortium name="The Broad Institute Genome Sequencing Platform"/>
            <person name="Cuomo C."/>
            <person name="Litvintseva A."/>
            <person name="Chen Y."/>
            <person name="Heitman J."/>
            <person name="Sun S."/>
            <person name="Springer D."/>
            <person name="Dromer F."/>
            <person name="Young S.K."/>
            <person name="Zeng Q."/>
            <person name="Gargeya S."/>
            <person name="Fitzgerald M."/>
            <person name="Abouelleil A."/>
            <person name="Alvarado L."/>
            <person name="Berlin A.M."/>
            <person name="Chapman S.B."/>
            <person name="Dewar J."/>
            <person name="Goldberg J."/>
            <person name="Griggs A."/>
            <person name="Gujja S."/>
            <person name="Hansen M."/>
            <person name="Howarth C."/>
            <person name="Imamovic A."/>
            <person name="Larimer J."/>
            <person name="McCowan C."/>
            <person name="Murphy C."/>
            <person name="Pearson M."/>
            <person name="Priest M."/>
            <person name="Roberts A."/>
            <person name="Saif S."/>
            <person name="Shea T."/>
            <person name="Sykes S."/>
            <person name="Wortman J."/>
            <person name="Nusbaum C."/>
            <person name="Birren B."/>
        </authorList>
    </citation>
    <scope>NUCLEOTIDE SEQUENCE</scope>
    <source>
        <strain evidence="8">CBS 10117</strain>
    </source>
</reference>
<evidence type="ECO:0000256" key="5">
    <source>
        <dbReference type="ARBA" id="ARBA00023136"/>
    </source>
</evidence>
<dbReference type="PROSITE" id="PS50850">
    <property type="entry name" value="MFS"/>
    <property type="match status" value="1"/>
</dbReference>
<evidence type="ECO:0000259" key="7">
    <source>
        <dbReference type="PROSITE" id="PS50850"/>
    </source>
</evidence>
<gene>
    <name evidence="8" type="ORF">I303_104088</name>
</gene>
<evidence type="ECO:0000256" key="2">
    <source>
        <dbReference type="ARBA" id="ARBA00022448"/>
    </source>
</evidence>
<feature type="domain" description="Major facilitator superfamily (MFS) profile" evidence="7">
    <location>
        <begin position="58"/>
        <end position="479"/>
    </location>
</feature>
<evidence type="ECO:0000256" key="3">
    <source>
        <dbReference type="ARBA" id="ARBA00022692"/>
    </source>
</evidence>
<feature type="transmembrane region" description="Helical" evidence="6">
    <location>
        <begin position="446"/>
        <end position="473"/>
    </location>
</feature>
<dbReference type="Gene3D" id="1.20.1250.20">
    <property type="entry name" value="MFS general substrate transporter like domains"/>
    <property type="match status" value="2"/>
</dbReference>
<feature type="transmembrane region" description="Helical" evidence="6">
    <location>
        <begin position="381"/>
        <end position="399"/>
    </location>
</feature>
<dbReference type="GO" id="GO:0022857">
    <property type="term" value="F:transmembrane transporter activity"/>
    <property type="evidence" value="ECO:0007669"/>
    <property type="project" value="InterPro"/>
</dbReference>
<evidence type="ECO:0000256" key="4">
    <source>
        <dbReference type="ARBA" id="ARBA00022989"/>
    </source>
</evidence>
<dbReference type="InterPro" id="IPR011701">
    <property type="entry name" value="MFS"/>
</dbReference>
<protein>
    <recommendedName>
        <fullName evidence="7">Major facilitator superfamily (MFS) profile domain-containing protein</fullName>
    </recommendedName>
</protein>
<evidence type="ECO:0000256" key="1">
    <source>
        <dbReference type="ARBA" id="ARBA00004141"/>
    </source>
</evidence>
<dbReference type="EMBL" id="CP144533">
    <property type="protein sequence ID" value="WWC61504.1"/>
    <property type="molecule type" value="Genomic_DNA"/>
</dbReference>
<keyword evidence="3 6" id="KW-0812">Transmembrane</keyword>
<keyword evidence="9" id="KW-1185">Reference proteome</keyword>
<feature type="transmembrane region" description="Helical" evidence="6">
    <location>
        <begin position="291"/>
        <end position="310"/>
    </location>
</feature>
<comment type="subcellular location">
    <subcellularLocation>
        <location evidence="1">Membrane</location>
        <topology evidence="1">Multi-pass membrane protein</topology>
    </subcellularLocation>
</comment>